<evidence type="ECO:0000313" key="2">
    <source>
        <dbReference type="EMBL" id="MBC9179580.1"/>
    </source>
</evidence>
<accession>A0ABR7RDR9</accession>
<dbReference type="Proteomes" id="UP000603940">
    <property type="component" value="Unassembled WGS sequence"/>
</dbReference>
<dbReference type="Pfam" id="PF08885">
    <property type="entry name" value="GSCFA"/>
    <property type="match status" value="1"/>
</dbReference>
<dbReference type="Gene3D" id="3.40.50.1110">
    <property type="entry name" value="SGNH hydrolase"/>
    <property type="match status" value="1"/>
</dbReference>
<gene>
    <name evidence="2" type="ORF">IBL25_21800</name>
</gene>
<feature type="domain" description="GSCFA" evidence="1">
    <location>
        <begin position="81"/>
        <end position="352"/>
    </location>
</feature>
<keyword evidence="3" id="KW-1185">Reference proteome</keyword>
<dbReference type="InterPro" id="IPR014982">
    <property type="entry name" value="GSCFA"/>
</dbReference>
<organism evidence="2 3">
    <name type="scientific">Pseudoroseomonas ludipueritiae</name>
    <dbReference type="NCBI Taxonomy" id="198093"/>
    <lineage>
        <taxon>Bacteria</taxon>
        <taxon>Pseudomonadati</taxon>
        <taxon>Pseudomonadota</taxon>
        <taxon>Alphaproteobacteria</taxon>
        <taxon>Acetobacterales</taxon>
        <taxon>Acetobacteraceae</taxon>
        <taxon>Pseudoroseomonas</taxon>
    </lineage>
</organism>
<reference evidence="2 3" key="1">
    <citation type="journal article" date="2009" name="Int. J. Syst. Evol. Microbiol.">
        <title>Transfer of Teichococcus ludipueritiae and Muricoccus roseus to the genus Roseomonas, as Roseomonas ludipueritiae comb. nov. and Roseomonas rosea comb. nov., respectively, and emended description of the genus Roseomonas.</title>
        <authorList>
            <person name="Sanchez-Porro C."/>
            <person name="Gallego V."/>
            <person name="Busse H.J."/>
            <person name="Kampfer P."/>
            <person name="Ventosa A."/>
        </authorList>
    </citation>
    <scope>NUCLEOTIDE SEQUENCE [LARGE SCALE GENOMIC DNA]</scope>
    <source>
        <strain evidence="2 3">DSM 14915</strain>
    </source>
</reference>
<dbReference type="SUPFAM" id="SSF52266">
    <property type="entry name" value="SGNH hydrolase"/>
    <property type="match status" value="1"/>
</dbReference>
<name>A0ABR7RDR9_9PROT</name>
<dbReference type="RefSeq" id="WP_187780602.1">
    <property type="nucleotide sequence ID" value="NZ_JACTUZ010000160.1"/>
</dbReference>
<evidence type="ECO:0000259" key="1">
    <source>
        <dbReference type="Pfam" id="PF08885"/>
    </source>
</evidence>
<evidence type="ECO:0000313" key="3">
    <source>
        <dbReference type="Proteomes" id="UP000603940"/>
    </source>
</evidence>
<proteinExistence type="predicted"/>
<dbReference type="InterPro" id="IPR036514">
    <property type="entry name" value="SGNH_hydro_sf"/>
</dbReference>
<dbReference type="EMBL" id="JACTUZ010000160">
    <property type="protein sequence ID" value="MBC9179580.1"/>
    <property type="molecule type" value="Genomic_DNA"/>
</dbReference>
<comment type="caution">
    <text evidence="2">The sequence shown here is derived from an EMBL/GenBank/DDBJ whole genome shotgun (WGS) entry which is preliminary data.</text>
</comment>
<sequence>MPELDSQFTAEITMDQNVVPVTSHSIDTIRKSAEDALAVAKNNPDRYWSSGPKSARERLSSGDYMSINHRPKFKLERTDPVFTIGSCFAREIEKFLIRDGMPVLLRGHGLPAERFETWNEEKQTGGGVNAGEISRGVFHKYTTHSMYFDVDRALNGTSYPDHGMLELAPNRWFDPHSAGVGVVDYETALDNRRRIDAGMQEIKRAKVVLMTLGLTESWIELRNGLVANRVPPGNFLVRRKDLFSFADFGYEDVLSELVKLIELVHDRIPDVKIVCTVSPVPSGTFKARDVVEAYCGSKSTLRTAAETVSRRYDFVDYFPSYEMVTNSPRPLTWMEDGVHVRPDMVKRVTSTFLQAYYG</sequence>
<protein>
    <submittedName>
        <fullName evidence="2">GSCFA domain-containing protein</fullName>
    </submittedName>
</protein>